<dbReference type="PANTHER" id="PTHR43134:SF1">
    <property type="entry name" value="SIGNAL RECOGNITION PARTICLE RECEPTOR SUBUNIT ALPHA"/>
    <property type="match status" value="1"/>
</dbReference>
<accession>A0A9Q5ZH13</accession>
<evidence type="ECO:0000256" key="10">
    <source>
        <dbReference type="SAM" id="MobiDB-lite"/>
    </source>
</evidence>
<keyword evidence="12" id="KW-0132">Cell division</keyword>
<keyword evidence="4 9" id="KW-0378">Hydrolase</keyword>
<feature type="compositionally biased region" description="Low complexity" evidence="10">
    <location>
        <begin position="34"/>
        <end position="49"/>
    </location>
</feature>
<keyword evidence="2 9" id="KW-0963">Cytoplasm</keyword>
<dbReference type="GO" id="GO:0005525">
    <property type="term" value="F:GTP binding"/>
    <property type="evidence" value="ECO:0007669"/>
    <property type="project" value="UniProtKB-UniRule"/>
</dbReference>
<dbReference type="GO" id="GO:0003924">
    <property type="term" value="F:GTPase activity"/>
    <property type="evidence" value="ECO:0007669"/>
    <property type="project" value="UniProtKB-UniRule"/>
</dbReference>
<evidence type="ECO:0000313" key="13">
    <source>
        <dbReference type="Proteomes" id="UP000222310"/>
    </source>
</evidence>
<feature type="domain" description="SRP54-type proteins GTP-binding" evidence="11">
    <location>
        <begin position="518"/>
        <end position="531"/>
    </location>
</feature>
<organism evidence="12 13">
    <name type="scientific">Nostoc linckia z8</name>
    <dbReference type="NCBI Taxonomy" id="1628746"/>
    <lineage>
        <taxon>Bacteria</taxon>
        <taxon>Bacillati</taxon>
        <taxon>Cyanobacteriota</taxon>
        <taxon>Cyanophyceae</taxon>
        <taxon>Nostocales</taxon>
        <taxon>Nostocaceae</taxon>
        <taxon>Nostoc</taxon>
    </lineage>
</organism>
<dbReference type="GO" id="GO:0005886">
    <property type="term" value="C:plasma membrane"/>
    <property type="evidence" value="ECO:0007669"/>
    <property type="project" value="UniProtKB-SubCell"/>
</dbReference>
<dbReference type="InterPro" id="IPR042101">
    <property type="entry name" value="SRP54_N_sf"/>
</dbReference>
<keyword evidence="12" id="KW-0131">Cell cycle</keyword>
<comment type="function">
    <text evidence="9">Involved in targeting and insertion of nascent membrane proteins into the cytoplasmic membrane. Acts as a receptor for the complex formed by the signal recognition particle (SRP) and the ribosome-nascent chain (RNC).</text>
</comment>
<evidence type="ECO:0000256" key="7">
    <source>
        <dbReference type="ARBA" id="ARBA00023170"/>
    </source>
</evidence>
<dbReference type="GeneID" id="57091911"/>
<evidence type="ECO:0000256" key="2">
    <source>
        <dbReference type="ARBA" id="ARBA00022490"/>
    </source>
</evidence>
<dbReference type="Gene3D" id="3.40.50.300">
    <property type="entry name" value="P-loop containing nucleotide triphosphate hydrolases"/>
    <property type="match status" value="1"/>
</dbReference>
<comment type="similarity">
    <text evidence="9">Belongs to the GTP-binding SRP family. FtsY subfamily.</text>
</comment>
<keyword evidence="1 9" id="KW-1003">Cell membrane</keyword>
<dbReference type="PANTHER" id="PTHR43134">
    <property type="entry name" value="SIGNAL RECOGNITION PARTICLE RECEPTOR SUBUNIT ALPHA"/>
    <property type="match status" value="1"/>
</dbReference>
<dbReference type="NCBIfam" id="TIGR00064">
    <property type="entry name" value="ftsY"/>
    <property type="match status" value="1"/>
</dbReference>
<dbReference type="InterPro" id="IPR000897">
    <property type="entry name" value="SRP54_GTPase_dom"/>
</dbReference>
<dbReference type="SMART" id="SM00963">
    <property type="entry name" value="SRP54_N"/>
    <property type="match status" value="1"/>
</dbReference>
<comment type="caution">
    <text evidence="12">The sequence shown here is derived from an EMBL/GenBank/DDBJ whole genome shotgun (WGS) entry which is preliminary data.</text>
</comment>
<feature type="binding site" evidence="9">
    <location>
        <begin position="497"/>
        <end position="500"/>
    </location>
    <ligand>
        <name>GTP</name>
        <dbReference type="ChEBI" id="CHEBI:37565"/>
    </ligand>
</feature>
<evidence type="ECO:0000256" key="6">
    <source>
        <dbReference type="ARBA" id="ARBA00023136"/>
    </source>
</evidence>
<dbReference type="EMBL" id="LAHD01000003">
    <property type="protein sequence ID" value="PHK07088.1"/>
    <property type="molecule type" value="Genomic_DNA"/>
</dbReference>
<dbReference type="AlphaFoldDB" id="A0A9Q5ZH13"/>
<feature type="compositionally biased region" description="Low complexity" evidence="10">
    <location>
        <begin position="148"/>
        <end position="167"/>
    </location>
</feature>
<feature type="binding site" evidence="9">
    <location>
        <begin position="350"/>
        <end position="357"/>
    </location>
    <ligand>
        <name>GTP</name>
        <dbReference type="ChEBI" id="CHEBI:37565"/>
    </ligand>
</feature>
<evidence type="ECO:0000256" key="8">
    <source>
        <dbReference type="ARBA" id="ARBA00048027"/>
    </source>
</evidence>
<evidence type="ECO:0000256" key="1">
    <source>
        <dbReference type="ARBA" id="ARBA00022475"/>
    </source>
</evidence>
<dbReference type="SMART" id="SM00962">
    <property type="entry name" value="SRP54"/>
    <property type="match status" value="1"/>
</dbReference>
<protein>
    <recommendedName>
        <fullName evidence="9">Signal recognition particle receptor FtsY</fullName>
        <shortName evidence="9">SRP receptor</shortName>
        <ecNumber evidence="9">3.6.5.4</ecNumber>
    </recommendedName>
</protein>
<dbReference type="HAMAP" id="MF_00920">
    <property type="entry name" value="FtsY"/>
    <property type="match status" value="1"/>
</dbReference>
<feature type="compositionally biased region" description="Low complexity" evidence="10">
    <location>
        <begin position="73"/>
        <end position="101"/>
    </location>
</feature>
<feature type="compositionally biased region" description="Polar residues" evidence="10">
    <location>
        <begin position="57"/>
        <end position="72"/>
    </location>
</feature>
<dbReference type="Pfam" id="PF00448">
    <property type="entry name" value="SRP54"/>
    <property type="match status" value="1"/>
</dbReference>
<dbReference type="Gene3D" id="1.20.120.140">
    <property type="entry name" value="Signal recognition particle SRP54, nucleotide-binding domain"/>
    <property type="match status" value="1"/>
</dbReference>
<comment type="subunit">
    <text evidence="9">Part of the signal recognition particle protein translocation system, which is composed of SRP and FtsY.</text>
</comment>
<evidence type="ECO:0000259" key="11">
    <source>
        <dbReference type="PROSITE" id="PS00300"/>
    </source>
</evidence>
<comment type="catalytic activity">
    <reaction evidence="8 9">
        <text>GTP + H2O = GDP + phosphate + H(+)</text>
        <dbReference type="Rhea" id="RHEA:19669"/>
        <dbReference type="ChEBI" id="CHEBI:15377"/>
        <dbReference type="ChEBI" id="CHEBI:15378"/>
        <dbReference type="ChEBI" id="CHEBI:37565"/>
        <dbReference type="ChEBI" id="CHEBI:43474"/>
        <dbReference type="ChEBI" id="CHEBI:58189"/>
        <dbReference type="EC" id="3.6.5.4"/>
    </reaction>
</comment>
<evidence type="ECO:0000256" key="4">
    <source>
        <dbReference type="ARBA" id="ARBA00022801"/>
    </source>
</evidence>
<dbReference type="Proteomes" id="UP000222310">
    <property type="component" value="Unassembled WGS sequence"/>
</dbReference>
<dbReference type="SUPFAM" id="SSF52540">
    <property type="entry name" value="P-loop containing nucleoside triphosphate hydrolases"/>
    <property type="match status" value="1"/>
</dbReference>
<dbReference type="GO" id="GO:0005047">
    <property type="term" value="F:signal recognition particle binding"/>
    <property type="evidence" value="ECO:0007669"/>
    <property type="project" value="TreeGrafter"/>
</dbReference>
<dbReference type="GO" id="GO:0005737">
    <property type="term" value="C:cytoplasm"/>
    <property type="evidence" value="ECO:0007669"/>
    <property type="project" value="UniProtKB-SubCell"/>
</dbReference>
<feature type="compositionally biased region" description="Polar residues" evidence="10">
    <location>
        <begin position="103"/>
        <end position="112"/>
    </location>
</feature>
<evidence type="ECO:0000256" key="5">
    <source>
        <dbReference type="ARBA" id="ARBA00023134"/>
    </source>
</evidence>
<dbReference type="SUPFAM" id="SSF47364">
    <property type="entry name" value="Domain of the SRP/SRP receptor G-proteins"/>
    <property type="match status" value="1"/>
</dbReference>
<dbReference type="GO" id="GO:0051301">
    <property type="term" value="P:cell division"/>
    <property type="evidence" value="ECO:0007669"/>
    <property type="project" value="UniProtKB-KW"/>
</dbReference>
<dbReference type="FunFam" id="3.40.50.300:FF:000053">
    <property type="entry name" value="Signal recognition particle receptor FtsY"/>
    <property type="match status" value="1"/>
</dbReference>
<name>A0A9Q5ZH13_NOSLI</name>
<dbReference type="Pfam" id="PF02881">
    <property type="entry name" value="SRP54_N"/>
    <property type="match status" value="1"/>
</dbReference>
<evidence type="ECO:0000256" key="3">
    <source>
        <dbReference type="ARBA" id="ARBA00022741"/>
    </source>
</evidence>
<evidence type="ECO:0000256" key="9">
    <source>
        <dbReference type="HAMAP-Rule" id="MF_00920"/>
    </source>
</evidence>
<evidence type="ECO:0000313" key="12">
    <source>
        <dbReference type="EMBL" id="PHK07088.1"/>
    </source>
</evidence>
<dbReference type="InterPro" id="IPR027417">
    <property type="entry name" value="P-loop_NTPase"/>
</dbReference>
<dbReference type="InterPro" id="IPR004390">
    <property type="entry name" value="SR_rcpt_FtsY"/>
</dbReference>
<sequence>MVFNWFRRQYNDPSDSSSVEKQEETPAVQEPQPETAETSSDSTTADLLAFAKAAYKNIQQKQQSQTVETPPDSSTEAAEATETTTSQETVETQVTEEPAVTSPEATQVQDIHTTTEESTTEEETTEDSVVAAITKEPDVSSSELTTSEVQTTPVEPQTTPEATQPTAPSFLERAAAERQAKLEQLIASAIEVPEPEVVQPASKTEEEIPELVFDDGFVWSAEVLAAQGRRAQDVSIEEITWLKKLRQGLDKTRRNILNQLKAIVGQGPLNQAAVSEIESLLLQADVGVEATDLIIDALQKKLLQEVTPPEEAIAYLKKILRDMLDAPNKTSHKSSFAPEKETLNIWLITGVNGAGKTTTIGKIAHLGQKSGYKCLIGAADTFRAAAVEQVKVWGSRSGVEVIANPGKNTDPAAVVFDAIAAAQARQTELLLVDTAGRLQNKKNLMDELSKIRRIIDKKAPNAKVESLLVLDATLGQNGLRQAEVFSQAAQLSGVVLTKLDGTAKGGVALAVVQQLGLPIRFIGAGEGIEDLRPFSSYEFVEALLSG</sequence>
<feature type="binding site" evidence="9">
    <location>
        <begin position="433"/>
        <end position="437"/>
    </location>
    <ligand>
        <name>GTP</name>
        <dbReference type="ChEBI" id="CHEBI:37565"/>
    </ligand>
</feature>
<keyword evidence="5 9" id="KW-0342">GTP-binding</keyword>
<proteinExistence type="inferred from homology"/>
<dbReference type="RefSeq" id="WP_099067347.1">
    <property type="nucleotide sequence ID" value="NZ_LAHD01000003.1"/>
</dbReference>
<dbReference type="PROSITE" id="PS00300">
    <property type="entry name" value="SRP54"/>
    <property type="match status" value="1"/>
</dbReference>
<dbReference type="EC" id="3.6.5.4" evidence="9"/>
<keyword evidence="6 9" id="KW-0472">Membrane</keyword>
<gene>
    <name evidence="9" type="primary">ftsY</name>
    <name evidence="12" type="ORF">VF08_02170</name>
</gene>
<dbReference type="InterPro" id="IPR003593">
    <property type="entry name" value="AAA+_ATPase"/>
</dbReference>
<dbReference type="CDD" id="cd17874">
    <property type="entry name" value="FtsY"/>
    <property type="match status" value="1"/>
</dbReference>
<keyword evidence="3 9" id="KW-0547">Nucleotide-binding</keyword>
<dbReference type="GO" id="GO:0006614">
    <property type="term" value="P:SRP-dependent cotranslational protein targeting to membrane"/>
    <property type="evidence" value="ECO:0007669"/>
    <property type="project" value="InterPro"/>
</dbReference>
<dbReference type="SMART" id="SM00382">
    <property type="entry name" value="AAA"/>
    <property type="match status" value="1"/>
</dbReference>
<reference evidence="12 13" key="1">
    <citation type="submission" date="2015-02" db="EMBL/GenBank/DDBJ databases">
        <title>Nostoc linckia genome annotation.</title>
        <authorList>
            <person name="Zhou Z."/>
        </authorList>
    </citation>
    <scope>NUCLEOTIDE SEQUENCE [LARGE SCALE GENOMIC DNA]</scope>
    <source>
        <strain evidence="13">z8</strain>
    </source>
</reference>
<dbReference type="InterPro" id="IPR036225">
    <property type="entry name" value="SRP/SRP_N"/>
</dbReference>
<comment type="subcellular location">
    <subcellularLocation>
        <location evidence="9">Cell membrane</location>
        <topology evidence="9">Peripheral membrane protein</topology>
        <orientation evidence="9">Cytoplasmic side</orientation>
    </subcellularLocation>
    <subcellularLocation>
        <location evidence="9">Cytoplasm</location>
    </subcellularLocation>
</comment>
<dbReference type="InterPro" id="IPR013822">
    <property type="entry name" value="Signal_recog_particl_SRP54_hlx"/>
</dbReference>
<keyword evidence="7 9" id="KW-0675">Receptor</keyword>
<feature type="region of interest" description="Disordered" evidence="10">
    <location>
        <begin position="1"/>
        <end position="167"/>
    </location>
</feature>